<keyword evidence="4" id="KW-1185">Reference proteome</keyword>
<evidence type="ECO:0000256" key="1">
    <source>
        <dbReference type="SAM" id="MobiDB-lite"/>
    </source>
</evidence>
<evidence type="ECO:0000313" key="4">
    <source>
        <dbReference type="Proteomes" id="UP001190466"/>
    </source>
</evidence>
<proteinExistence type="predicted"/>
<feature type="region of interest" description="Disordered" evidence="1">
    <location>
        <begin position="31"/>
        <end position="78"/>
    </location>
</feature>
<feature type="transmembrane region" description="Helical" evidence="2">
    <location>
        <begin position="6"/>
        <end position="22"/>
    </location>
</feature>
<sequence>MLTLIIAILANGLLVVAWMLYLRRARKKGADYVTNPGWPSNLRPLPRELHDAPDGAGSKSSLYVDPDESGPDMRTNPR</sequence>
<keyword evidence="2" id="KW-0472">Membrane</keyword>
<evidence type="ECO:0000256" key="2">
    <source>
        <dbReference type="SAM" id="Phobius"/>
    </source>
</evidence>
<dbReference type="Proteomes" id="UP001190466">
    <property type="component" value="Chromosome"/>
</dbReference>
<dbReference type="RefSeq" id="WP_316514903.1">
    <property type="nucleotide sequence ID" value="NZ_OY726395.1"/>
</dbReference>
<accession>A0ABM9MAN7</accession>
<keyword evidence="2" id="KW-1133">Transmembrane helix</keyword>
<reference evidence="3 4" key="1">
    <citation type="submission" date="2023-08" db="EMBL/GenBank/DDBJ databases">
        <authorList>
            <person name="Folkvardsen B D."/>
            <person name="Norman A."/>
        </authorList>
    </citation>
    <scope>NUCLEOTIDE SEQUENCE [LARGE SCALE GENOMIC DNA]</scope>
    <source>
        <strain evidence="3 4">Mu0050</strain>
    </source>
</reference>
<organism evidence="3 4">
    <name type="scientific">[Mycobacterium] wendilense</name>
    <dbReference type="NCBI Taxonomy" id="3064284"/>
    <lineage>
        <taxon>Bacteria</taxon>
        <taxon>Bacillati</taxon>
        <taxon>Actinomycetota</taxon>
        <taxon>Actinomycetes</taxon>
        <taxon>Mycobacteriales</taxon>
        <taxon>Mycobacteriaceae</taxon>
        <taxon>Mycolicibacter</taxon>
    </lineage>
</organism>
<gene>
    <name evidence="3" type="ORF">MU0050_001070</name>
</gene>
<name>A0ABM9MAN7_9MYCO</name>
<protein>
    <submittedName>
        <fullName evidence="3">Uncharacterized protein</fullName>
    </submittedName>
</protein>
<evidence type="ECO:0000313" key="3">
    <source>
        <dbReference type="EMBL" id="CAJ1580492.1"/>
    </source>
</evidence>
<dbReference type="EMBL" id="OY726395">
    <property type="protein sequence ID" value="CAJ1580492.1"/>
    <property type="molecule type" value="Genomic_DNA"/>
</dbReference>
<keyword evidence="2" id="KW-0812">Transmembrane</keyword>